<dbReference type="GO" id="GO:0020037">
    <property type="term" value="F:heme binding"/>
    <property type="evidence" value="ECO:0007669"/>
    <property type="project" value="InterPro"/>
</dbReference>
<sequence length="158" mass="16716">MRANSSIESHMNKPLLLAVLAAAVLGGIYVVTRPGTSAQDTTTSAVAEPAEGDPIVTVTLPQTLSDQAQMGERGFNAVCADCHGENAQGKMGFGPPLVHKIYEPSHHADMAFQLAVQNGVTAHHWKFGNMPPQEGLTGADVQAITAYVRELQRANGIE</sequence>
<keyword evidence="7" id="KW-1185">Reference proteome</keyword>
<dbReference type="GO" id="GO:0009055">
    <property type="term" value="F:electron transfer activity"/>
    <property type="evidence" value="ECO:0007669"/>
    <property type="project" value="InterPro"/>
</dbReference>
<dbReference type="PROSITE" id="PS51007">
    <property type="entry name" value="CYTC"/>
    <property type="match status" value="1"/>
</dbReference>
<dbReference type="AlphaFoldDB" id="A3VCR6"/>
<evidence type="ECO:0000256" key="1">
    <source>
        <dbReference type="ARBA" id="ARBA00022617"/>
    </source>
</evidence>
<dbReference type="InterPro" id="IPR009056">
    <property type="entry name" value="Cyt_c-like_dom"/>
</dbReference>
<comment type="caution">
    <text evidence="6">The sequence shown here is derived from an EMBL/GenBank/DDBJ whole genome shotgun (WGS) entry which is preliminary data.</text>
</comment>
<gene>
    <name evidence="6" type="ORF">RB2654_12729</name>
</gene>
<evidence type="ECO:0000256" key="3">
    <source>
        <dbReference type="ARBA" id="ARBA00023004"/>
    </source>
</evidence>
<evidence type="ECO:0000256" key="2">
    <source>
        <dbReference type="ARBA" id="ARBA00022723"/>
    </source>
</evidence>
<dbReference type="GO" id="GO:0046872">
    <property type="term" value="F:metal ion binding"/>
    <property type="evidence" value="ECO:0007669"/>
    <property type="project" value="UniProtKB-KW"/>
</dbReference>
<proteinExistence type="predicted"/>
<dbReference type="PANTHER" id="PTHR35008">
    <property type="entry name" value="BLL4482 PROTEIN-RELATED"/>
    <property type="match status" value="1"/>
</dbReference>
<dbReference type="eggNOG" id="COG2010">
    <property type="taxonomic scope" value="Bacteria"/>
</dbReference>
<dbReference type="EMBL" id="AAMT01000003">
    <property type="protein sequence ID" value="EAQ13937.1"/>
    <property type="molecule type" value="Genomic_DNA"/>
</dbReference>
<dbReference type="Proteomes" id="UP000002931">
    <property type="component" value="Unassembled WGS sequence"/>
</dbReference>
<organism evidence="6 7">
    <name type="scientific">Maritimibacter alkaliphilus HTCC2654</name>
    <dbReference type="NCBI Taxonomy" id="314271"/>
    <lineage>
        <taxon>Bacteria</taxon>
        <taxon>Pseudomonadati</taxon>
        <taxon>Pseudomonadota</taxon>
        <taxon>Alphaproteobacteria</taxon>
        <taxon>Rhodobacterales</taxon>
        <taxon>Roseobacteraceae</taxon>
        <taxon>Maritimibacter</taxon>
    </lineage>
</organism>
<dbReference type="Gene3D" id="1.10.760.10">
    <property type="entry name" value="Cytochrome c-like domain"/>
    <property type="match status" value="1"/>
</dbReference>
<feature type="domain" description="Cytochrome c" evidence="5">
    <location>
        <begin position="66"/>
        <end position="152"/>
    </location>
</feature>
<keyword evidence="3 4" id="KW-0408">Iron</keyword>
<name>A3VCR6_9RHOB</name>
<dbReference type="HOGENOM" id="CLU_119069_0_0_5"/>
<keyword evidence="1 4" id="KW-0349">Heme</keyword>
<dbReference type="STRING" id="314271.RB2654_12729"/>
<dbReference type="InterPro" id="IPR036909">
    <property type="entry name" value="Cyt_c-like_dom_sf"/>
</dbReference>
<dbReference type="PANTHER" id="PTHR35008:SF8">
    <property type="entry name" value="ALCOHOL DEHYDROGENASE CYTOCHROME C SUBUNIT"/>
    <property type="match status" value="1"/>
</dbReference>
<evidence type="ECO:0000313" key="7">
    <source>
        <dbReference type="Proteomes" id="UP000002931"/>
    </source>
</evidence>
<evidence type="ECO:0000313" key="6">
    <source>
        <dbReference type="EMBL" id="EAQ13937.1"/>
    </source>
</evidence>
<evidence type="ECO:0000259" key="5">
    <source>
        <dbReference type="PROSITE" id="PS51007"/>
    </source>
</evidence>
<evidence type="ECO:0000256" key="4">
    <source>
        <dbReference type="PROSITE-ProRule" id="PRU00433"/>
    </source>
</evidence>
<dbReference type="InterPro" id="IPR051459">
    <property type="entry name" value="Cytochrome_c-type_DH"/>
</dbReference>
<accession>A3VCR6</accession>
<keyword evidence="2 4" id="KW-0479">Metal-binding</keyword>
<protein>
    <submittedName>
        <fullName evidence="6">Cytochrome c family protein</fullName>
    </submittedName>
</protein>
<dbReference type="Pfam" id="PF00034">
    <property type="entry name" value="Cytochrom_C"/>
    <property type="match status" value="1"/>
</dbReference>
<dbReference type="SUPFAM" id="SSF46626">
    <property type="entry name" value="Cytochrome c"/>
    <property type="match status" value="1"/>
</dbReference>
<reference evidence="6 7" key="1">
    <citation type="journal article" date="2010" name="J. Bacteriol.">
        <title>Genome sequences of Pelagibaca bermudensis HTCC2601T and Maritimibacter alkaliphilus HTCC2654T, the type strains of two marine Roseobacter genera.</title>
        <authorList>
            <person name="Thrash J.C."/>
            <person name="Cho J.C."/>
            <person name="Ferriera S."/>
            <person name="Johnson J."/>
            <person name="Vergin K.L."/>
            <person name="Giovannoni S.J."/>
        </authorList>
    </citation>
    <scope>NUCLEOTIDE SEQUENCE [LARGE SCALE GENOMIC DNA]</scope>
    <source>
        <strain evidence="6 7">HTCC2654</strain>
    </source>
</reference>